<keyword evidence="1" id="KW-0677">Repeat</keyword>
<feature type="repeat" description="ANK" evidence="2">
    <location>
        <begin position="988"/>
        <end position="1016"/>
    </location>
</feature>
<name>A0AAD4CU99_ASPNN</name>
<dbReference type="SUPFAM" id="SSF48403">
    <property type="entry name" value="Ankyrin repeat"/>
    <property type="match status" value="1"/>
</dbReference>
<reference evidence="4" key="2">
    <citation type="submission" date="2020-02" db="EMBL/GenBank/DDBJ databases">
        <authorList>
            <person name="Gilchrist C.L.M."/>
            <person name="Chooi Y.-H."/>
        </authorList>
    </citation>
    <scope>NUCLEOTIDE SEQUENCE</scope>
    <source>
        <strain evidence="4">MST-FP2251</strain>
    </source>
</reference>
<feature type="repeat" description="ANK" evidence="2">
    <location>
        <begin position="1105"/>
        <end position="1132"/>
    </location>
</feature>
<dbReference type="PROSITE" id="PS50297">
    <property type="entry name" value="ANK_REP_REGION"/>
    <property type="match status" value="6"/>
</dbReference>
<evidence type="ECO:0000259" key="3">
    <source>
        <dbReference type="Pfam" id="PF24883"/>
    </source>
</evidence>
<dbReference type="SUPFAM" id="SSF53167">
    <property type="entry name" value="Purine and uridine phosphorylases"/>
    <property type="match status" value="1"/>
</dbReference>
<evidence type="ECO:0000313" key="5">
    <source>
        <dbReference type="Proteomes" id="UP001194746"/>
    </source>
</evidence>
<dbReference type="Gene3D" id="3.40.50.1580">
    <property type="entry name" value="Nucleoside phosphorylase domain"/>
    <property type="match status" value="1"/>
</dbReference>
<protein>
    <recommendedName>
        <fullName evidence="3">Nephrocystin 3-like N-terminal domain-containing protein</fullName>
    </recommendedName>
</protein>
<dbReference type="Proteomes" id="UP001194746">
    <property type="component" value="Unassembled WGS sequence"/>
</dbReference>
<dbReference type="Gene3D" id="3.40.50.300">
    <property type="entry name" value="P-loop containing nucleotide triphosphate hydrolases"/>
    <property type="match status" value="1"/>
</dbReference>
<dbReference type="InterPro" id="IPR036770">
    <property type="entry name" value="Ankyrin_rpt-contain_sf"/>
</dbReference>
<keyword evidence="2" id="KW-0040">ANK repeat</keyword>
<organism evidence="4 5">
    <name type="scientific">Aspergillus nanangensis</name>
    <dbReference type="NCBI Taxonomy" id="2582783"/>
    <lineage>
        <taxon>Eukaryota</taxon>
        <taxon>Fungi</taxon>
        <taxon>Dikarya</taxon>
        <taxon>Ascomycota</taxon>
        <taxon>Pezizomycotina</taxon>
        <taxon>Eurotiomycetes</taxon>
        <taxon>Eurotiomycetidae</taxon>
        <taxon>Eurotiales</taxon>
        <taxon>Aspergillaceae</taxon>
        <taxon>Aspergillus</taxon>
        <taxon>Aspergillus subgen. Circumdati</taxon>
    </lineage>
</organism>
<dbReference type="AlphaFoldDB" id="A0AAD4CU99"/>
<dbReference type="SUPFAM" id="SSF52540">
    <property type="entry name" value="P-loop containing nucleoside triphosphate hydrolases"/>
    <property type="match status" value="1"/>
</dbReference>
<dbReference type="Pfam" id="PF12796">
    <property type="entry name" value="Ank_2"/>
    <property type="match status" value="3"/>
</dbReference>
<reference evidence="4" key="1">
    <citation type="journal article" date="2019" name="Beilstein J. Org. Chem.">
        <title>Nanangenines: drimane sesquiterpenoids as the dominant metabolite cohort of a novel Australian fungus, Aspergillus nanangensis.</title>
        <authorList>
            <person name="Lacey H.J."/>
            <person name="Gilchrist C.L.M."/>
            <person name="Crombie A."/>
            <person name="Kalaitzis J.A."/>
            <person name="Vuong D."/>
            <person name="Rutledge P.J."/>
            <person name="Turner P."/>
            <person name="Pitt J.I."/>
            <person name="Lacey E."/>
            <person name="Chooi Y.H."/>
            <person name="Piggott A.M."/>
        </authorList>
    </citation>
    <scope>NUCLEOTIDE SEQUENCE</scope>
    <source>
        <strain evidence="4">MST-FP2251</strain>
    </source>
</reference>
<dbReference type="InterPro" id="IPR056884">
    <property type="entry name" value="NPHP3-like_N"/>
</dbReference>
<feature type="repeat" description="ANK" evidence="2">
    <location>
        <begin position="1131"/>
        <end position="1163"/>
    </location>
</feature>
<feature type="domain" description="Nephrocystin 3-like N-terminal" evidence="3">
    <location>
        <begin position="302"/>
        <end position="477"/>
    </location>
</feature>
<keyword evidence="5" id="KW-1185">Reference proteome</keyword>
<comment type="caution">
    <text evidence="4">The sequence shown here is derived from an EMBL/GenBank/DDBJ whole genome shotgun (WGS) entry which is preliminary data.</text>
</comment>
<dbReference type="Pfam" id="PF00023">
    <property type="entry name" value="Ank"/>
    <property type="match status" value="2"/>
</dbReference>
<evidence type="ECO:0000256" key="1">
    <source>
        <dbReference type="ARBA" id="ARBA00022737"/>
    </source>
</evidence>
<dbReference type="PANTHER" id="PTHR10039">
    <property type="entry name" value="AMELOGENIN"/>
    <property type="match status" value="1"/>
</dbReference>
<evidence type="ECO:0000313" key="4">
    <source>
        <dbReference type="EMBL" id="KAF9891903.1"/>
    </source>
</evidence>
<dbReference type="SMART" id="SM00248">
    <property type="entry name" value="ANK"/>
    <property type="match status" value="10"/>
</dbReference>
<gene>
    <name evidence="4" type="ORF">FE257_002866</name>
</gene>
<feature type="repeat" description="ANK" evidence="2">
    <location>
        <begin position="910"/>
        <end position="938"/>
    </location>
</feature>
<dbReference type="Gene3D" id="1.25.40.20">
    <property type="entry name" value="Ankyrin repeat-containing domain"/>
    <property type="match status" value="2"/>
</dbReference>
<evidence type="ECO:0000256" key="2">
    <source>
        <dbReference type="PROSITE-ProRule" id="PRU00023"/>
    </source>
</evidence>
<dbReference type="EMBL" id="VCAU01000015">
    <property type="protein sequence ID" value="KAF9891903.1"/>
    <property type="molecule type" value="Genomic_DNA"/>
</dbReference>
<sequence length="1275" mass="142308">MSKRSHDLDNDTEWVFNTAKRANTQFNDPLTPTISSTGRCLDAREYTVGWVSAIFTEYVAAQAFLDEEHDRPQNVTSEDNNDYTFGRIGKHNVVLAVLPVGGYGTVSAAIVARDMLHSFTNIKIRLMVGIGGGAPSPKHDIRLGDVVVSTPHEGYGGVFEYDFGKTMQEKAFQATGFLNQPPMFLQTAVNGLRAQHTKDGHSLHDTVNSILERKSRLQLGYRRPPPSSDRLYLSDFTHQDDNASCADICGDNPITLVPRAARTESDDNPTVHYGIIASANKVMKDASIDARQGNIKRAHTKTCKWLVKHPAYLSWLDPCQIDDHHGFLWIKGKPGTGKSTLMKYALSNARRTMSGKTIISHFFNARGDILERSTIGMYRSLLLQLLERHPVLQGDVFRSLGSASGKIESYQWSHEETLKLLFEQAVQNIADAPLICFIDALDECRESQVRDMVSFFENIGDLCMSADVNFQVCFSSRHYPHITISKSVHLVLEGQEGHSQDITSYVNSELKIGRSKLSEQIRVDLQEKASGVFMWIVLVVDILNKEHDAGRVYALRRRLQEIPSDLHELFRDILTRDLNGRGELLFCIQWVLFARSPLKPGELYYAILSGVEPRALTRWDADEITPLDMERFILNSSKGLAEVIRTKSPTVQFIHESVRDFLLKDNGLQGIWSDLGANFHGESHERLKKTCLGYIKYLLSIEPLPEYSSPESELTKFRESLELEFPFLNYAVRNVLYHADAAEGGGVSQSDLIQAFELEAWVKLDNLLERFKVRRHTLNVTFLYILAENNLANLINIHPNKSRFFDVGLERYGTPIFAALATKSCEAVEAFLFSLENRNEPNPDFCSLCRQYRQNRDRWPQLGRDFTFSQKKDFIIQLLDLGDGTLFVAFVLGYSNLENVKSKTNVTNSDDKSPVFYAAHNGNESAVKLLLEHGADPNSGISAAALKGHDNIVKLLLDHGADPNRGILTAAPKGHDNIVKLLLEHGADPNSGISAAALKGRDNIVKLLLDHGADPNRGILTAALKGHDNTVKYMLKIGARRNSQILTVALDQHDTIVKLLLEHGADPNGPPGDRFLPLQNAVDNNHQDIVKLLLESGADPTGVSLYRAARHGREYMVKLLLEKGCNPNSRSEELPLVAATHHGHIGIMKTLLEYGANIRHSDDEQVPLLFNPLEPAIMQNRKDVVTLLLEKGADPMFIDRLGRTPLMQAAVIGNVDIVNLFLEKGADPHYQDPCGATSLSLARRLGHEEVVKLIQGRAGHHSSAQCMYKGQHDPP</sequence>
<proteinExistence type="predicted"/>
<dbReference type="PANTHER" id="PTHR10039:SF5">
    <property type="entry name" value="NACHT DOMAIN-CONTAINING PROTEIN"/>
    <property type="match status" value="1"/>
</dbReference>
<feature type="repeat" description="ANK" evidence="2">
    <location>
        <begin position="1073"/>
        <end position="1105"/>
    </location>
</feature>
<dbReference type="PROSITE" id="PS50088">
    <property type="entry name" value="ANK_REPEAT"/>
    <property type="match status" value="7"/>
</dbReference>
<dbReference type="InterPro" id="IPR002110">
    <property type="entry name" value="Ankyrin_rpt"/>
</dbReference>
<dbReference type="InterPro" id="IPR027417">
    <property type="entry name" value="P-loop_NTPase"/>
</dbReference>
<feature type="repeat" description="ANK" evidence="2">
    <location>
        <begin position="1201"/>
        <end position="1233"/>
    </location>
</feature>
<dbReference type="Pfam" id="PF24883">
    <property type="entry name" value="NPHP3_N"/>
    <property type="match status" value="1"/>
</dbReference>
<accession>A0AAD4CU99</accession>
<feature type="repeat" description="ANK" evidence="2">
    <location>
        <begin position="936"/>
        <end position="964"/>
    </location>
</feature>
<dbReference type="GO" id="GO:0003824">
    <property type="term" value="F:catalytic activity"/>
    <property type="evidence" value="ECO:0007669"/>
    <property type="project" value="InterPro"/>
</dbReference>
<dbReference type="GO" id="GO:0009116">
    <property type="term" value="P:nucleoside metabolic process"/>
    <property type="evidence" value="ECO:0007669"/>
    <property type="project" value="InterPro"/>
</dbReference>
<dbReference type="InterPro" id="IPR035994">
    <property type="entry name" value="Nucleoside_phosphorylase_sf"/>
</dbReference>